<evidence type="ECO:0000313" key="7">
    <source>
        <dbReference type="EMBL" id="ALO46913.1"/>
    </source>
</evidence>
<dbReference type="PROSITE" id="PS51007">
    <property type="entry name" value="CYTC"/>
    <property type="match status" value="1"/>
</dbReference>
<accession>A0A0S2KF19</accession>
<dbReference type="InterPro" id="IPR009056">
    <property type="entry name" value="Cyt_c-like_dom"/>
</dbReference>
<sequence precursor="true">MKKFTYGMLTATFMAAGLAGAAFAQTGTIKDGVYTAEQAEAGQPVYEQRCSACHNADFYKTALSNRNNQPLLYLFEEILGTMPADMPGSLTDQEYQQVLAHILQITGFPAGDTELDYYSGSMESIRIVPPES</sequence>
<evidence type="ECO:0000256" key="5">
    <source>
        <dbReference type="SAM" id="SignalP"/>
    </source>
</evidence>
<dbReference type="AlphaFoldDB" id="A0A0S2KF19"/>
<keyword evidence="1 4" id="KW-0349">Heme</keyword>
<dbReference type="EMBL" id="CP013189">
    <property type="protein sequence ID" value="ALO46913.1"/>
    <property type="molecule type" value="Genomic_DNA"/>
</dbReference>
<dbReference type="KEGG" id="pspi:PS2015_2278"/>
<organism evidence="7 8">
    <name type="scientific">Pseudohongiella spirulinae</name>
    <dbReference type="NCBI Taxonomy" id="1249552"/>
    <lineage>
        <taxon>Bacteria</taxon>
        <taxon>Pseudomonadati</taxon>
        <taxon>Pseudomonadota</taxon>
        <taxon>Gammaproteobacteria</taxon>
        <taxon>Pseudomonadales</taxon>
        <taxon>Pseudohongiellaceae</taxon>
        <taxon>Pseudohongiella</taxon>
    </lineage>
</organism>
<keyword evidence="8" id="KW-1185">Reference proteome</keyword>
<proteinExistence type="predicted"/>
<evidence type="ECO:0000256" key="3">
    <source>
        <dbReference type="ARBA" id="ARBA00023004"/>
    </source>
</evidence>
<keyword evidence="3 4" id="KW-0408">Iron</keyword>
<evidence type="ECO:0000259" key="6">
    <source>
        <dbReference type="PROSITE" id="PS51007"/>
    </source>
</evidence>
<protein>
    <recommendedName>
        <fullName evidence="6">Cytochrome c domain-containing protein</fullName>
    </recommendedName>
</protein>
<gene>
    <name evidence="7" type="ORF">PS2015_2278</name>
</gene>
<dbReference type="Pfam" id="PF13442">
    <property type="entry name" value="Cytochrome_CBB3"/>
    <property type="match status" value="1"/>
</dbReference>
<evidence type="ECO:0000256" key="4">
    <source>
        <dbReference type="PROSITE-ProRule" id="PRU00433"/>
    </source>
</evidence>
<feature type="chain" id="PRO_5006601582" description="Cytochrome c domain-containing protein" evidence="5">
    <location>
        <begin position="25"/>
        <end position="132"/>
    </location>
</feature>
<evidence type="ECO:0000313" key="8">
    <source>
        <dbReference type="Proteomes" id="UP000065641"/>
    </source>
</evidence>
<keyword evidence="5" id="KW-0732">Signal</keyword>
<reference evidence="7 8" key="1">
    <citation type="submission" date="2015-11" db="EMBL/GenBank/DDBJ databases">
        <authorList>
            <person name="Zhang Y."/>
            <person name="Guo Z."/>
        </authorList>
    </citation>
    <scope>NUCLEOTIDE SEQUENCE [LARGE SCALE GENOMIC DNA]</scope>
    <source>
        <strain evidence="7 8">KCTC 32221</strain>
    </source>
</reference>
<dbReference type="GO" id="GO:0009055">
    <property type="term" value="F:electron transfer activity"/>
    <property type="evidence" value="ECO:0007669"/>
    <property type="project" value="InterPro"/>
</dbReference>
<feature type="domain" description="Cytochrome c" evidence="6">
    <location>
        <begin position="37"/>
        <end position="106"/>
    </location>
</feature>
<dbReference type="GO" id="GO:0046872">
    <property type="term" value="F:metal ion binding"/>
    <property type="evidence" value="ECO:0007669"/>
    <property type="project" value="UniProtKB-KW"/>
</dbReference>
<dbReference type="InterPro" id="IPR036909">
    <property type="entry name" value="Cyt_c-like_dom_sf"/>
</dbReference>
<keyword evidence="2 4" id="KW-0479">Metal-binding</keyword>
<dbReference type="RefSeq" id="WP_058022361.1">
    <property type="nucleotide sequence ID" value="NZ_CP013189.1"/>
</dbReference>
<dbReference type="GO" id="GO:0020037">
    <property type="term" value="F:heme binding"/>
    <property type="evidence" value="ECO:0007669"/>
    <property type="project" value="InterPro"/>
</dbReference>
<dbReference type="Proteomes" id="UP000065641">
    <property type="component" value="Chromosome"/>
</dbReference>
<feature type="signal peptide" evidence="5">
    <location>
        <begin position="1"/>
        <end position="24"/>
    </location>
</feature>
<name>A0A0S2KF19_9GAMM</name>
<dbReference type="OrthoDB" id="9808312at2"/>
<dbReference type="STRING" id="1249552.PS2015_2278"/>
<dbReference type="SUPFAM" id="SSF46626">
    <property type="entry name" value="Cytochrome c"/>
    <property type="match status" value="1"/>
</dbReference>
<evidence type="ECO:0000256" key="1">
    <source>
        <dbReference type="ARBA" id="ARBA00022617"/>
    </source>
</evidence>
<dbReference type="Gene3D" id="1.10.760.10">
    <property type="entry name" value="Cytochrome c-like domain"/>
    <property type="match status" value="1"/>
</dbReference>
<evidence type="ECO:0000256" key="2">
    <source>
        <dbReference type="ARBA" id="ARBA00022723"/>
    </source>
</evidence>